<feature type="domain" description="AJAP1/PANP C-terminal" evidence="8">
    <location>
        <begin position="182"/>
        <end position="389"/>
    </location>
</feature>
<dbReference type="PANTHER" id="PTHR32422:SF0">
    <property type="entry name" value="ADHERENS JUNCTION-ASSOCIATED PROTEIN 1"/>
    <property type="match status" value="1"/>
</dbReference>
<dbReference type="GO" id="GO:0005912">
    <property type="term" value="C:adherens junction"/>
    <property type="evidence" value="ECO:0007669"/>
    <property type="project" value="TreeGrafter"/>
</dbReference>
<accession>A0A4W3GLY4</accession>
<organism evidence="9 10">
    <name type="scientific">Callorhinchus milii</name>
    <name type="common">Ghost shark</name>
    <dbReference type="NCBI Taxonomy" id="7868"/>
    <lineage>
        <taxon>Eukaryota</taxon>
        <taxon>Metazoa</taxon>
        <taxon>Chordata</taxon>
        <taxon>Craniata</taxon>
        <taxon>Vertebrata</taxon>
        <taxon>Chondrichthyes</taxon>
        <taxon>Holocephali</taxon>
        <taxon>Chimaeriformes</taxon>
        <taxon>Callorhinchidae</taxon>
        <taxon>Callorhinchus</taxon>
    </lineage>
</organism>
<evidence type="ECO:0000256" key="1">
    <source>
        <dbReference type="ARBA" id="ARBA00004479"/>
    </source>
</evidence>
<feature type="chain" id="PRO_5021339243" evidence="7">
    <location>
        <begin position="39"/>
        <end position="412"/>
    </location>
</feature>
<feature type="signal peptide" evidence="7">
    <location>
        <begin position="1"/>
        <end position="38"/>
    </location>
</feature>
<dbReference type="Pfam" id="PF15298">
    <property type="entry name" value="AJAP1_PANP_C"/>
    <property type="match status" value="1"/>
</dbReference>
<keyword evidence="10" id="KW-1185">Reference proteome</keyword>
<dbReference type="OMA" id="CHAWILL"/>
<evidence type="ECO:0000313" key="10">
    <source>
        <dbReference type="Proteomes" id="UP000314986"/>
    </source>
</evidence>
<reference evidence="10" key="1">
    <citation type="journal article" date="2006" name="Science">
        <title>Ancient noncoding elements conserved in the human genome.</title>
        <authorList>
            <person name="Venkatesh B."/>
            <person name="Kirkness E.F."/>
            <person name="Loh Y.H."/>
            <person name="Halpern A.L."/>
            <person name="Lee A.P."/>
            <person name="Johnson J."/>
            <person name="Dandona N."/>
            <person name="Viswanathan L.D."/>
            <person name="Tay A."/>
            <person name="Venter J.C."/>
            <person name="Strausberg R.L."/>
            <person name="Brenner S."/>
        </authorList>
    </citation>
    <scope>NUCLEOTIDE SEQUENCE [LARGE SCALE GENOMIC DNA]</scope>
</reference>
<protein>
    <submittedName>
        <fullName evidence="9">Adherens junctions associated protein 1</fullName>
    </submittedName>
</protein>
<feature type="compositionally biased region" description="Polar residues" evidence="6">
    <location>
        <begin position="158"/>
        <end position="168"/>
    </location>
</feature>
<name>A0A4W3GLY4_CALMI</name>
<evidence type="ECO:0000256" key="5">
    <source>
        <dbReference type="ARBA" id="ARBA00023136"/>
    </source>
</evidence>
<dbReference type="InterPro" id="IPR029198">
    <property type="entry name" value="AJAP1_PANP_C"/>
</dbReference>
<evidence type="ECO:0000256" key="3">
    <source>
        <dbReference type="ARBA" id="ARBA00022729"/>
    </source>
</evidence>
<comment type="subcellular location">
    <subcellularLocation>
        <location evidence="1">Membrane</location>
        <topology evidence="1">Single-pass type I membrane protein</topology>
    </subcellularLocation>
</comment>
<evidence type="ECO:0000256" key="7">
    <source>
        <dbReference type="SAM" id="SignalP"/>
    </source>
</evidence>
<evidence type="ECO:0000256" key="4">
    <source>
        <dbReference type="ARBA" id="ARBA00022989"/>
    </source>
</evidence>
<evidence type="ECO:0000256" key="2">
    <source>
        <dbReference type="ARBA" id="ARBA00022692"/>
    </source>
</evidence>
<dbReference type="InterPro" id="IPR039239">
    <property type="entry name" value="AJAP1"/>
</dbReference>
<dbReference type="STRING" id="7868.ENSCMIP00000004426"/>
<dbReference type="InParanoid" id="A0A4W3GLY4"/>
<dbReference type="Ensembl" id="ENSCMIT00000004591.1">
    <property type="protein sequence ID" value="ENSCMIP00000004426.1"/>
    <property type="gene ID" value="ENSCMIG00000002636.1"/>
</dbReference>
<dbReference type="GO" id="GO:0044291">
    <property type="term" value="C:cell-cell contact zone"/>
    <property type="evidence" value="ECO:0007669"/>
    <property type="project" value="TreeGrafter"/>
</dbReference>
<evidence type="ECO:0000259" key="8">
    <source>
        <dbReference type="Pfam" id="PF15298"/>
    </source>
</evidence>
<keyword evidence="2" id="KW-0812">Transmembrane</keyword>
<feature type="compositionally biased region" description="Basic and acidic residues" evidence="6">
    <location>
        <begin position="258"/>
        <end position="272"/>
    </location>
</feature>
<feature type="region of interest" description="Disordered" evidence="6">
    <location>
        <begin position="116"/>
        <end position="170"/>
    </location>
</feature>
<reference evidence="10" key="2">
    <citation type="journal article" date="2007" name="PLoS Biol.">
        <title>Survey sequencing and comparative analysis of the elephant shark (Callorhinchus milii) genome.</title>
        <authorList>
            <person name="Venkatesh B."/>
            <person name="Kirkness E.F."/>
            <person name="Loh Y.H."/>
            <person name="Halpern A.L."/>
            <person name="Lee A.P."/>
            <person name="Johnson J."/>
            <person name="Dandona N."/>
            <person name="Viswanathan L.D."/>
            <person name="Tay A."/>
            <person name="Venter J.C."/>
            <person name="Strausberg R.L."/>
            <person name="Brenner S."/>
        </authorList>
    </citation>
    <scope>NUCLEOTIDE SEQUENCE [LARGE SCALE GENOMIC DNA]</scope>
</reference>
<keyword evidence="5" id="KW-0472">Membrane</keyword>
<evidence type="ECO:0000256" key="6">
    <source>
        <dbReference type="SAM" id="MobiDB-lite"/>
    </source>
</evidence>
<reference evidence="9" key="5">
    <citation type="submission" date="2025-09" db="UniProtKB">
        <authorList>
            <consortium name="Ensembl"/>
        </authorList>
    </citation>
    <scope>IDENTIFICATION</scope>
</reference>
<reference evidence="9" key="4">
    <citation type="submission" date="2025-08" db="UniProtKB">
        <authorList>
            <consortium name="Ensembl"/>
        </authorList>
    </citation>
    <scope>IDENTIFICATION</scope>
</reference>
<sequence>MLLKRLCLMPVSRPGKPVGCRAWILVAMFHLAMDFSSCETTVQGQRLGQGVGSPRPVARHRTPSARPPWEYKRADLGRFTKWWWLRALHSEPNPPRAKPSDWVGARSKRAVIGCPRCRSEHSASPPSGPPAPGQSVRPPRLGLLRRVRRRSEGPRVGNTVTQTPTCTVNDGEGRVTVMSCAIDWGPTRPDYSSESSILPGEHSPRPSTTTVALLTSTRTAPRSTTTTRATATAMQTTTGAPRTTRLMGLQPGSISTAKPRDTITPRSHREPGEAAGLAVHQIITITVSLIMVVAALITTLVLKNCLEHSCAQNGNRRRNNHQRKINHQEESCQNLTDFTATRVPSNMDIFTAYNETLQCSHECVRASMPVYADQGLHQTVYKTTFNGNRISPPERQLIPVPYASEKWYEISC</sequence>
<dbReference type="Proteomes" id="UP000314986">
    <property type="component" value="Unassembled WGS sequence"/>
</dbReference>
<feature type="region of interest" description="Disordered" evidence="6">
    <location>
        <begin position="243"/>
        <end position="272"/>
    </location>
</feature>
<dbReference type="AlphaFoldDB" id="A0A4W3GLY4"/>
<dbReference type="GeneTree" id="ENSGT00510000048586"/>
<dbReference type="GO" id="GO:0009898">
    <property type="term" value="C:cytoplasmic side of plasma membrane"/>
    <property type="evidence" value="ECO:0007669"/>
    <property type="project" value="TreeGrafter"/>
</dbReference>
<keyword evidence="4" id="KW-1133">Transmembrane helix</keyword>
<evidence type="ECO:0000313" key="9">
    <source>
        <dbReference type="Ensembl" id="ENSCMIP00000004426.1"/>
    </source>
</evidence>
<feature type="region of interest" description="Disordered" evidence="6">
    <location>
        <begin position="46"/>
        <end position="68"/>
    </location>
</feature>
<dbReference type="PANTHER" id="PTHR32422">
    <property type="entry name" value="ADHERENS JUNCTION-ASSOCIATED PROTEIN 1"/>
    <property type="match status" value="1"/>
</dbReference>
<keyword evidence="3 7" id="KW-0732">Signal</keyword>
<proteinExistence type="predicted"/>
<feature type="region of interest" description="Disordered" evidence="6">
    <location>
        <begin position="189"/>
        <end position="208"/>
    </location>
</feature>
<dbReference type="GO" id="GO:0008013">
    <property type="term" value="F:beta-catenin binding"/>
    <property type="evidence" value="ECO:0007669"/>
    <property type="project" value="TreeGrafter"/>
</dbReference>
<reference evidence="10" key="3">
    <citation type="journal article" date="2014" name="Nature">
        <title>Elephant shark genome provides unique insights into gnathostome evolution.</title>
        <authorList>
            <consortium name="International Elephant Shark Genome Sequencing Consortium"/>
            <person name="Venkatesh B."/>
            <person name="Lee A.P."/>
            <person name="Ravi V."/>
            <person name="Maurya A.K."/>
            <person name="Lian M.M."/>
            <person name="Swann J.B."/>
            <person name="Ohta Y."/>
            <person name="Flajnik M.F."/>
            <person name="Sutoh Y."/>
            <person name="Kasahara M."/>
            <person name="Hoon S."/>
            <person name="Gangu V."/>
            <person name="Roy S.W."/>
            <person name="Irimia M."/>
            <person name="Korzh V."/>
            <person name="Kondrychyn I."/>
            <person name="Lim Z.W."/>
            <person name="Tay B.H."/>
            <person name="Tohari S."/>
            <person name="Kong K.W."/>
            <person name="Ho S."/>
            <person name="Lorente-Galdos B."/>
            <person name="Quilez J."/>
            <person name="Marques-Bonet T."/>
            <person name="Raney B.J."/>
            <person name="Ingham P.W."/>
            <person name="Tay A."/>
            <person name="Hillier L.W."/>
            <person name="Minx P."/>
            <person name="Boehm T."/>
            <person name="Wilson R.K."/>
            <person name="Brenner S."/>
            <person name="Warren W.C."/>
        </authorList>
    </citation>
    <scope>NUCLEOTIDE SEQUENCE [LARGE SCALE GENOMIC DNA]</scope>
</reference>